<dbReference type="InterPro" id="IPR050329">
    <property type="entry name" value="GLI_C2H2-zinc-finger"/>
</dbReference>
<evidence type="ECO:0000256" key="6">
    <source>
        <dbReference type="SAM" id="MobiDB-lite"/>
    </source>
</evidence>
<organism evidence="8 9">
    <name type="scientific">Calocera cornea HHB12733</name>
    <dbReference type="NCBI Taxonomy" id="1353952"/>
    <lineage>
        <taxon>Eukaryota</taxon>
        <taxon>Fungi</taxon>
        <taxon>Dikarya</taxon>
        <taxon>Basidiomycota</taxon>
        <taxon>Agaricomycotina</taxon>
        <taxon>Dacrymycetes</taxon>
        <taxon>Dacrymycetales</taxon>
        <taxon>Dacrymycetaceae</taxon>
        <taxon>Calocera</taxon>
    </lineage>
</organism>
<evidence type="ECO:0000256" key="3">
    <source>
        <dbReference type="ARBA" id="ARBA00022771"/>
    </source>
</evidence>
<dbReference type="PANTHER" id="PTHR19818:SF144">
    <property type="entry name" value="METALLOTHIONEIN EXPRESSION ACTIVATOR-RELATED"/>
    <property type="match status" value="1"/>
</dbReference>
<evidence type="ECO:0000256" key="1">
    <source>
        <dbReference type="ARBA" id="ARBA00022723"/>
    </source>
</evidence>
<keyword evidence="1" id="KW-0479">Metal-binding</keyword>
<dbReference type="Gene3D" id="3.30.160.60">
    <property type="entry name" value="Classic Zinc Finger"/>
    <property type="match status" value="1"/>
</dbReference>
<dbReference type="EMBL" id="KV424126">
    <property type="protein sequence ID" value="KZT51092.1"/>
    <property type="molecule type" value="Genomic_DNA"/>
</dbReference>
<dbReference type="PROSITE" id="PS00028">
    <property type="entry name" value="ZINC_FINGER_C2H2_1"/>
    <property type="match status" value="2"/>
</dbReference>
<dbReference type="GO" id="GO:0005634">
    <property type="term" value="C:nucleus"/>
    <property type="evidence" value="ECO:0007669"/>
    <property type="project" value="UniProtKB-ARBA"/>
</dbReference>
<feature type="compositionally biased region" description="Low complexity" evidence="6">
    <location>
        <begin position="151"/>
        <end position="169"/>
    </location>
</feature>
<dbReference type="Proteomes" id="UP000076842">
    <property type="component" value="Unassembled WGS sequence"/>
</dbReference>
<reference evidence="8 9" key="1">
    <citation type="journal article" date="2016" name="Mol. Biol. Evol.">
        <title>Comparative Genomics of Early-Diverging Mushroom-Forming Fungi Provides Insights into the Origins of Lignocellulose Decay Capabilities.</title>
        <authorList>
            <person name="Nagy L.G."/>
            <person name="Riley R."/>
            <person name="Tritt A."/>
            <person name="Adam C."/>
            <person name="Daum C."/>
            <person name="Floudas D."/>
            <person name="Sun H."/>
            <person name="Yadav J.S."/>
            <person name="Pangilinan J."/>
            <person name="Larsson K.H."/>
            <person name="Matsuura K."/>
            <person name="Barry K."/>
            <person name="Labutti K."/>
            <person name="Kuo R."/>
            <person name="Ohm R.A."/>
            <person name="Bhattacharya S.S."/>
            <person name="Shirouzu T."/>
            <person name="Yoshinaga Y."/>
            <person name="Martin F.M."/>
            <person name="Grigoriev I.V."/>
            <person name="Hibbett D.S."/>
        </authorList>
    </citation>
    <scope>NUCLEOTIDE SEQUENCE [LARGE SCALE GENOMIC DNA]</scope>
    <source>
        <strain evidence="8 9">HHB12733</strain>
    </source>
</reference>
<accession>A0A165CNA9</accession>
<dbReference type="OrthoDB" id="8117402at2759"/>
<dbReference type="SMART" id="SM00355">
    <property type="entry name" value="ZnF_C2H2"/>
    <property type="match status" value="2"/>
</dbReference>
<dbReference type="AlphaFoldDB" id="A0A165CNA9"/>
<dbReference type="GO" id="GO:0010557">
    <property type="term" value="P:positive regulation of macromolecule biosynthetic process"/>
    <property type="evidence" value="ECO:0007669"/>
    <property type="project" value="UniProtKB-ARBA"/>
</dbReference>
<dbReference type="GO" id="GO:0000978">
    <property type="term" value="F:RNA polymerase II cis-regulatory region sequence-specific DNA binding"/>
    <property type="evidence" value="ECO:0007669"/>
    <property type="project" value="TreeGrafter"/>
</dbReference>
<name>A0A165CNA9_9BASI</name>
<dbReference type="GO" id="GO:0008270">
    <property type="term" value="F:zinc ion binding"/>
    <property type="evidence" value="ECO:0007669"/>
    <property type="project" value="UniProtKB-KW"/>
</dbReference>
<feature type="compositionally biased region" description="Polar residues" evidence="6">
    <location>
        <begin position="82"/>
        <end position="106"/>
    </location>
</feature>
<dbReference type="GO" id="GO:0000981">
    <property type="term" value="F:DNA-binding transcription factor activity, RNA polymerase II-specific"/>
    <property type="evidence" value="ECO:0007669"/>
    <property type="project" value="TreeGrafter"/>
</dbReference>
<keyword evidence="9" id="KW-1185">Reference proteome</keyword>
<evidence type="ECO:0000313" key="9">
    <source>
        <dbReference type="Proteomes" id="UP000076842"/>
    </source>
</evidence>
<protein>
    <recommendedName>
        <fullName evidence="7">C2H2-type domain-containing protein</fullName>
    </recommendedName>
</protein>
<gene>
    <name evidence="8" type="ORF">CALCODRAFT_558793</name>
</gene>
<sequence>MASFDAYPPMQSPFPSHLDGQWIDSPWQYPSSPSPYQDPYFSHPYGGYGPSHLPVKQEDGADYGSLIRALAPLATKALNSSFAAPQHRSAPNTFMSPRSEYSSSSDGMLPSSYSPPPMPYGYAPMQDGPLSETPYQLLNYMAQLKDDSVNDMSCSSSASSSRHGSPASDPNQPVKRLPCLHPGCDRTFKREYTRAVHMTTHQPREKQRFKCQIAPCQEEFSRRHDRFRHEVHIHGVESEWKCNNCAKFFAKEITLLKHACSAKKADGW</sequence>
<evidence type="ECO:0000256" key="4">
    <source>
        <dbReference type="ARBA" id="ARBA00022833"/>
    </source>
</evidence>
<dbReference type="InParanoid" id="A0A165CNA9"/>
<dbReference type="PROSITE" id="PS50157">
    <property type="entry name" value="ZINC_FINGER_C2H2_2"/>
    <property type="match status" value="1"/>
</dbReference>
<dbReference type="InterPro" id="IPR013087">
    <property type="entry name" value="Znf_C2H2_type"/>
</dbReference>
<evidence type="ECO:0000256" key="5">
    <source>
        <dbReference type="PROSITE-ProRule" id="PRU00042"/>
    </source>
</evidence>
<feature type="domain" description="C2H2-type" evidence="7">
    <location>
        <begin position="209"/>
        <end position="239"/>
    </location>
</feature>
<keyword evidence="4" id="KW-0862">Zinc</keyword>
<feature type="region of interest" description="Disordered" evidence="6">
    <location>
        <begin position="151"/>
        <end position="176"/>
    </location>
</feature>
<evidence type="ECO:0000259" key="7">
    <source>
        <dbReference type="PROSITE" id="PS50157"/>
    </source>
</evidence>
<keyword evidence="3 5" id="KW-0863">Zinc-finger</keyword>
<evidence type="ECO:0000313" key="8">
    <source>
        <dbReference type="EMBL" id="KZT51092.1"/>
    </source>
</evidence>
<dbReference type="STRING" id="1353952.A0A165CNA9"/>
<proteinExistence type="predicted"/>
<dbReference type="PANTHER" id="PTHR19818">
    <property type="entry name" value="ZINC FINGER PROTEIN ZIC AND GLI"/>
    <property type="match status" value="1"/>
</dbReference>
<evidence type="ECO:0000256" key="2">
    <source>
        <dbReference type="ARBA" id="ARBA00022737"/>
    </source>
</evidence>
<feature type="region of interest" description="Disordered" evidence="6">
    <location>
        <begin position="82"/>
        <end position="127"/>
    </location>
</feature>
<keyword evidence="2" id="KW-0677">Repeat</keyword>